<keyword evidence="2 5" id="KW-0560">Oxidoreductase</keyword>
<keyword evidence="3" id="KW-0520">NAD</keyword>
<dbReference type="PANTHER" id="PTHR24321:SF8">
    <property type="entry name" value="ESTRADIOL 17-BETA-DEHYDROGENASE 8-RELATED"/>
    <property type="match status" value="1"/>
</dbReference>
<dbReference type="PRINTS" id="PR00081">
    <property type="entry name" value="GDHRDH"/>
</dbReference>
<dbReference type="RefSeq" id="WP_131760133.1">
    <property type="nucleotide sequence ID" value="NZ_CAACUY010000103.1"/>
</dbReference>
<evidence type="ECO:0000313" key="5">
    <source>
        <dbReference type="EMBL" id="MFD0684893.1"/>
    </source>
</evidence>
<dbReference type="Proteomes" id="UP001597063">
    <property type="component" value="Unassembled WGS sequence"/>
</dbReference>
<dbReference type="PANTHER" id="PTHR24321">
    <property type="entry name" value="DEHYDROGENASES, SHORT CHAIN"/>
    <property type="match status" value="1"/>
</dbReference>
<evidence type="ECO:0000259" key="4">
    <source>
        <dbReference type="SMART" id="SM00822"/>
    </source>
</evidence>
<dbReference type="Pfam" id="PF13561">
    <property type="entry name" value="adh_short_C2"/>
    <property type="match status" value="1"/>
</dbReference>
<dbReference type="PRINTS" id="PR00080">
    <property type="entry name" value="SDRFAMILY"/>
</dbReference>
<dbReference type="InterPro" id="IPR057326">
    <property type="entry name" value="KR_dom"/>
</dbReference>
<evidence type="ECO:0000256" key="3">
    <source>
        <dbReference type="ARBA" id="ARBA00023027"/>
    </source>
</evidence>
<evidence type="ECO:0000313" key="6">
    <source>
        <dbReference type="Proteomes" id="UP001597063"/>
    </source>
</evidence>
<name>A0ABW2XHW4_9ACTN</name>
<evidence type="ECO:0000256" key="1">
    <source>
        <dbReference type="ARBA" id="ARBA00006484"/>
    </source>
</evidence>
<dbReference type="EC" id="1.1.1.-" evidence="5"/>
<dbReference type="CDD" id="cd05233">
    <property type="entry name" value="SDR_c"/>
    <property type="match status" value="1"/>
</dbReference>
<dbReference type="Gene3D" id="3.40.50.720">
    <property type="entry name" value="NAD(P)-binding Rossmann-like Domain"/>
    <property type="match status" value="1"/>
</dbReference>
<comment type="similarity">
    <text evidence="1">Belongs to the short-chain dehydrogenases/reductases (SDR) family.</text>
</comment>
<dbReference type="GO" id="GO:0016491">
    <property type="term" value="F:oxidoreductase activity"/>
    <property type="evidence" value="ECO:0007669"/>
    <property type="project" value="UniProtKB-KW"/>
</dbReference>
<comment type="caution">
    <text evidence="5">The sequence shown here is derived from an EMBL/GenBank/DDBJ whole genome shotgun (WGS) entry which is preliminary data.</text>
</comment>
<dbReference type="EMBL" id="JBHTGP010000005">
    <property type="protein sequence ID" value="MFD0684893.1"/>
    <property type="molecule type" value="Genomic_DNA"/>
</dbReference>
<keyword evidence="6" id="KW-1185">Reference proteome</keyword>
<dbReference type="PROSITE" id="PS00061">
    <property type="entry name" value="ADH_SHORT"/>
    <property type="match status" value="1"/>
</dbReference>
<dbReference type="InterPro" id="IPR020904">
    <property type="entry name" value="Sc_DH/Rdtase_CS"/>
</dbReference>
<dbReference type="InterPro" id="IPR002347">
    <property type="entry name" value="SDR_fam"/>
</dbReference>
<dbReference type="InterPro" id="IPR036291">
    <property type="entry name" value="NAD(P)-bd_dom_sf"/>
</dbReference>
<accession>A0ABW2XHW4</accession>
<sequence length="274" mass="27292">MTARFAGARFAGARFAGARFAGRVVLVTGGAGTIARATALAFAREGATVVLAGRGPEALAGAAEEIEADAGVRASGGGADRVTADVTDPAGAARMVAAAAERHGGLHVAFNNAGIFGAPAPVADLADGVWTDVLAVNLTGVFLSMKHEIAHMRANGGGAIVNAASNIGAHGRRPGLSAYAASKAGVSALTRTAAREYIADGVRINAVSPGASDTPMSFRPGESRADRDARLRATVPAGRASDPAEVAEAVLWLASDESAFVVGHDLVVDGGTTA</sequence>
<proteinExistence type="inferred from homology"/>
<dbReference type="SMART" id="SM00822">
    <property type="entry name" value="PKS_KR"/>
    <property type="match status" value="1"/>
</dbReference>
<organism evidence="5 6">
    <name type="scientific">Actinomadura fibrosa</name>
    <dbReference type="NCBI Taxonomy" id="111802"/>
    <lineage>
        <taxon>Bacteria</taxon>
        <taxon>Bacillati</taxon>
        <taxon>Actinomycetota</taxon>
        <taxon>Actinomycetes</taxon>
        <taxon>Streptosporangiales</taxon>
        <taxon>Thermomonosporaceae</taxon>
        <taxon>Actinomadura</taxon>
    </lineage>
</organism>
<gene>
    <name evidence="5" type="ORF">ACFQZM_10315</name>
</gene>
<dbReference type="SUPFAM" id="SSF51735">
    <property type="entry name" value="NAD(P)-binding Rossmann-fold domains"/>
    <property type="match status" value="1"/>
</dbReference>
<evidence type="ECO:0000256" key="2">
    <source>
        <dbReference type="ARBA" id="ARBA00023002"/>
    </source>
</evidence>
<feature type="domain" description="Ketoreductase" evidence="4">
    <location>
        <begin position="23"/>
        <end position="210"/>
    </location>
</feature>
<protein>
    <submittedName>
        <fullName evidence="5">SDR family NAD(P)-dependent oxidoreductase</fullName>
        <ecNumber evidence="5">1.1.1.-</ecNumber>
    </submittedName>
</protein>
<reference evidence="6" key="1">
    <citation type="journal article" date="2019" name="Int. J. Syst. Evol. Microbiol.">
        <title>The Global Catalogue of Microorganisms (GCM) 10K type strain sequencing project: providing services to taxonomists for standard genome sequencing and annotation.</title>
        <authorList>
            <consortium name="The Broad Institute Genomics Platform"/>
            <consortium name="The Broad Institute Genome Sequencing Center for Infectious Disease"/>
            <person name="Wu L."/>
            <person name="Ma J."/>
        </authorList>
    </citation>
    <scope>NUCLEOTIDE SEQUENCE [LARGE SCALE GENOMIC DNA]</scope>
    <source>
        <strain evidence="6">JCM 9371</strain>
    </source>
</reference>